<dbReference type="Proteomes" id="UP001500954">
    <property type="component" value="Unassembled WGS sequence"/>
</dbReference>
<evidence type="ECO:0000259" key="3">
    <source>
        <dbReference type="Pfam" id="PF13505"/>
    </source>
</evidence>
<accession>A0ABP6XCY7</accession>
<evidence type="ECO:0000313" key="4">
    <source>
        <dbReference type="EMBL" id="GAA3564884.1"/>
    </source>
</evidence>
<dbReference type="EMBL" id="BAABCY010000035">
    <property type="protein sequence ID" value="GAA3564884.1"/>
    <property type="molecule type" value="Genomic_DNA"/>
</dbReference>
<keyword evidence="1 2" id="KW-0732">Signal</keyword>
<comment type="caution">
    <text evidence="4">The sequence shown here is derived from an EMBL/GenBank/DDBJ whole genome shotgun (WGS) entry which is preliminary data.</text>
</comment>
<feature type="chain" id="PRO_5045748625" description="Outer membrane protein beta-barrel domain-containing protein" evidence="2">
    <location>
        <begin position="22"/>
        <end position="245"/>
    </location>
</feature>
<feature type="domain" description="Outer membrane protein beta-barrel" evidence="3">
    <location>
        <begin position="8"/>
        <end position="167"/>
    </location>
</feature>
<evidence type="ECO:0000313" key="5">
    <source>
        <dbReference type="Proteomes" id="UP001500954"/>
    </source>
</evidence>
<proteinExistence type="predicted"/>
<sequence length="245" mass="27779">MKMKKHLLLALYLLICLYANAQEYAFGIKGGFNYYNIGDINSRGGSIQIGKPDETFSPNKELGTQFGAFLNIAFNNLFFRPELNFATHKNNYNFPIKTSKWNASKINVPLLIGYKVFDPISIYTGPSINFFKDMTIEGANNIAGRSPIIYEKTVTNIHFGIQAEFKYVGVDLRYELGIKETQGEHGDNYQDFHNSAYGINIADIWPYTPSQISLSLNVYLFRTEEGEIKGFFSNLFKGNKCYCPG</sequence>
<keyword evidence="5" id="KW-1185">Reference proteome</keyword>
<organism evidence="4 5">
    <name type="scientific">Snuella lapsa</name>
    <dbReference type="NCBI Taxonomy" id="870481"/>
    <lineage>
        <taxon>Bacteria</taxon>
        <taxon>Pseudomonadati</taxon>
        <taxon>Bacteroidota</taxon>
        <taxon>Flavobacteriia</taxon>
        <taxon>Flavobacteriales</taxon>
        <taxon>Flavobacteriaceae</taxon>
        <taxon>Snuella</taxon>
    </lineage>
</organism>
<protein>
    <recommendedName>
        <fullName evidence="3">Outer membrane protein beta-barrel domain-containing protein</fullName>
    </recommendedName>
</protein>
<reference evidence="5" key="1">
    <citation type="journal article" date="2019" name="Int. J. Syst. Evol. Microbiol.">
        <title>The Global Catalogue of Microorganisms (GCM) 10K type strain sequencing project: providing services to taxonomists for standard genome sequencing and annotation.</title>
        <authorList>
            <consortium name="The Broad Institute Genomics Platform"/>
            <consortium name="The Broad Institute Genome Sequencing Center for Infectious Disease"/>
            <person name="Wu L."/>
            <person name="Ma J."/>
        </authorList>
    </citation>
    <scope>NUCLEOTIDE SEQUENCE [LARGE SCALE GENOMIC DNA]</scope>
    <source>
        <strain evidence="5">JCM 17111</strain>
    </source>
</reference>
<gene>
    <name evidence="4" type="ORF">GCM10022395_14170</name>
</gene>
<dbReference type="InterPro" id="IPR027385">
    <property type="entry name" value="Beta-barrel_OMP"/>
</dbReference>
<evidence type="ECO:0000256" key="1">
    <source>
        <dbReference type="ARBA" id="ARBA00022729"/>
    </source>
</evidence>
<feature type="signal peptide" evidence="2">
    <location>
        <begin position="1"/>
        <end position="21"/>
    </location>
</feature>
<name>A0ABP6XCY7_9FLAO</name>
<evidence type="ECO:0000256" key="2">
    <source>
        <dbReference type="SAM" id="SignalP"/>
    </source>
</evidence>
<dbReference type="Pfam" id="PF13505">
    <property type="entry name" value="OMP_b-brl"/>
    <property type="match status" value="1"/>
</dbReference>